<accession>A0A7R8UPT6</accession>
<dbReference type="FunFam" id="1.10.150.50:FF:000039">
    <property type="entry name" value="GA-binding protein alpha chain, putative"/>
    <property type="match status" value="1"/>
</dbReference>
<keyword evidence="4 6" id="KW-0238">DNA-binding</keyword>
<keyword evidence="11" id="KW-1185">Reference proteome</keyword>
<evidence type="ECO:0000313" key="10">
    <source>
        <dbReference type="EMBL" id="CAD7084430.1"/>
    </source>
</evidence>
<dbReference type="Gene3D" id="3.10.20.90">
    <property type="entry name" value="Phosphatidylinositol 3-kinase Catalytic Subunit, Chain A, domain 1"/>
    <property type="match status" value="1"/>
</dbReference>
<protein>
    <recommendedName>
        <fullName evidence="12">DNA-binding protein Ets97D</fullName>
    </recommendedName>
</protein>
<evidence type="ECO:0000256" key="4">
    <source>
        <dbReference type="ARBA" id="ARBA00023125"/>
    </source>
</evidence>
<dbReference type="InterPro" id="IPR013761">
    <property type="entry name" value="SAM/pointed_sf"/>
</dbReference>
<dbReference type="PROSITE" id="PS51433">
    <property type="entry name" value="PNT"/>
    <property type="match status" value="1"/>
</dbReference>
<dbReference type="InterPro" id="IPR003118">
    <property type="entry name" value="Pointed_dom"/>
</dbReference>
<dbReference type="OMA" id="LVNERKW"/>
<feature type="region of interest" description="Disordered" evidence="7">
    <location>
        <begin position="152"/>
        <end position="182"/>
    </location>
</feature>
<dbReference type="PANTHER" id="PTHR11849:SF195">
    <property type="entry name" value="GA-BINDING PROTEIN ALPHA CHAIN"/>
    <property type="match status" value="1"/>
</dbReference>
<dbReference type="InterPro" id="IPR036388">
    <property type="entry name" value="WH-like_DNA-bd_sf"/>
</dbReference>
<comment type="subcellular location">
    <subcellularLocation>
        <location evidence="1 6">Nucleus</location>
    </subcellularLocation>
</comment>
<comment type="similarity">
    <text evidence="2 6">Belongs to the ETS family.</text>
</comment>
<feature type="domain" description="PNT" evidence="9">
    <location>
        <begin position="192"/>
        <end position="277"/>
    </location>
</feature>
<dbReference type="GO" id="GO:0043565">
    <property type="term" value="F:sequence-specific DNA binding"/>
    <property type="evidence" value="ECO:0007669"/>
    <property type="project" value="InterPro"/>
</dbReference>
<dbReference type="Pfam" id="PF00178">
    <property type="entry name" value="Ets"/>
    <property type="match status" value="1"/>
</dbReference>
<evidence type="ECO:0000256" key="1">
    <source>
        <dbReference type="ARBA" id="ARBA00004123"/>
    </source>
</evidence>
<keyword evidence="3" id="KW-0597">Phosphoprotein</keyword>
<dbReference type="PROSITE" id="PS00345">
    <property type="entry name" value="ETS_DOMAIN_1"/>
    <property type="match status" value="1"/>
</dbReference>
<evidence type="ECO:0000256" key="3">
    <source>
        <dbReference type="ARBA" id="ARBA00022553"/>
    </source>
</evidence>
<name>A0A7R8UPT6_HERIL</name>
<organism evidence="10 11">
    <name type="scientific">Hermetia illucens</name>
    <name type="common">Black soldier fly</name>
    <dbReference type="NCBI Taxonomy" id="343691"/>
    <lineage>
        <taxon>Eukaryota</taxon>
        <taxon>Metazoa</taxon>
        <taxon>Ecdysozoa</taxon>
        <taxon>Arthropoda</taxon>
        <taxon>Hexapoda</taxon>
        <taxon>Insecta</taxon>
        <taxon>Pterygota</taxon>
        <taxon>Neoptera</taxon>
        <taxon>Endopterygota</taxon>
        <taxon>Diptera</taxon>
        <taxon>Brachycera</taxon>
        <taxon>Stratiomyomorpha</taxon>
        <taxon>Stratiomyidae</taxon>
        <taxon>Hermetiinae</taxon>
        <taxon>Hermetia</taxon>
    </lineage>
</organism>
<dbReference type="FunFam" id="3.10.20.90:FF:000251">
    <property type="entry name" value="DNA-binding protein Ets97D"/>
    <property type="match status" value="1"/>
</dbReference>
<gene>
    <name evidence="10" type="ORF">HERILL_LOCUS7324</name>
</gene>
<reference evidence="10 11" key="1">
    <citation type="submission" date="2020-11" db="EMBL/GenBank/DDBJ databases">
        <authorList>
            <person name="Wallbank WR R."/>
            <person name="Pardo Diaz C."/>
            <person name="Kozak K."/>
            <person name="Martin S."/>
            <person name="Jiggins C."/>
            <person name="Moest M."/>
            <person name="Warren A I."/>
            <person name="Generalovic N T."/>
            <person name="Byers J.R.P. K."/>
            <person name="Montejo-Kovacevich G."/>
            <person name="Yen C E."/>
        </authorList>
    </citation>
    <scope>NUCLEOTIDE SEQUENCE [LARGE SCALE GENOMIC DNA]</scope>
</reference>
<dbReference type="Pfam" id="PF11620">
    <property type="entry name" value="GABP-alpha"/>
    <property type="match status" value="1"/>
</dbReference>
<feature type="domain" description="ETS" evidence="8">
    <location>
        <begin position="340"/>
        <end position="420"/>
    </location>
</feature>
<dbReference type="OrthoDB" id="10067219at2759"/>
<dbReference type="InterPro" id="IPR024668">
    <property type="entry name" value="GABP_asu_N"/>
</dbReference>
<evidence type="ECO:0000256" key="7">
    <source>
        <dbReference type="SAM" id="MobiDB-lite"/>
    </source>
</evidence>
<dbReference type="Gene3D" id="1.10.10.10">
    <property type="entry name" value="Winged helix-like DNA-binding domain superfamily/Winged helix DNA-binding domain"/>
    <property type="match status" value="1"/>
</dbReference>
<dbReference type="Gene3D" id="1.10.150.50">
    <property type="entry name" value="Transcription Factor, Ets-1"/>
    <property type="match status" value="1"/>
</dbReference>
<proteinExistence type="inferred from homology"/>
<dbReference type="InParanoid" id="A0A7R8UPT6"/>
<evidence type="ECO:0000313" key="11">
    <source>
        <dbReference type="Proteomes" id="UP000594454"/>
    </source>
</evidence>
<evidence type="ECO:0000259" key="9">
    <source>
        <dbReference type="PROSITE" id="PS51433"/>
    </source>
</evidence>
<dbReference type="FunCoup" id="A0A7R8UPT6">
    <property type="interactions" value="2797"/>
</dbReference>
<dbReference type="InterPro" id="IPR046328">
    <property type="entry name" value="ETS_fam"/>
</dbReference>
<dbReference type="PROSITE" id="PS00346">
    <property type="entry name" value="ETS_DOMAIN_2"/>
    <property type="match status" value="1"/>
</dbReference>
<dbReference type="Pfam" id="PF02198">
    <property type="entry name" value="SAM_PNT"/>
    <property type="match status" value="1"/>
</dbReference>
<dbReference type="FunFam" id="1.10.10.10:FF:000200">
    <property type="entry name" value="GA-binding protein alpha chain, putative"/>
    <property type="match status" value="1"/>
</dbReference>
<dbReference type="InterPro" id="IPR000418">
    <property type="entry name" value="Ets_dom"/>
</dbReference>
<evidence type="ECO:0000256" key="2">
    <source>
        <dbReference type="ARBA" id="ARBA00005562"/>
    </source>
</evidence>
<evidence type="ECO:0000256" key="5">
    <source>
        <dbReference type="ARBA" id="ARBA00023242"/>
    </source>
</evidence>
<dbReference type="Proteomes" id="UP000594454">
    <property type="component" value="Chromosome 3"/>
</dbReference>
<dbReference type="PROSITE" id="PS50061">
    <property type="entry name" value="ETS_DOMAIN_3"/>
    <property type="match status" value="1"/>
</dbReference>
<evidence type="ECO:0000256" key="6">
    <source>
        <dbReference type="RuleBase" id="RU004019"/>
    </source>
</evidence>
<dbReference type="SMART" id="SM00251">
    <property type="entry name" value="SAM_PNT"/>
    <property type="match status" value="1"/>
</dbReference>
<keyword evidence="5 6" id="KW-0539">Nucleus</keyword>
<dbReference type="PRINTS" id="PR00454">
    <property type="entry name" value="ETSDOMAIN"/>
</dbReference>
<dbReference type="GO" id="GO:0030154">
    <property type="term" value="P:cell differentiation"/>
    <property type="evidence" value="ECO:0007669"/>
    <property type="project" value="TreeGrafter"/>
</dbReference>
<dbReference type="InterPro" id="IPR036390">
    <property type="entry name" value="WH_DNA-bd_sf"/>
</dbReference>
<dbReference type="PANTHER" id="PTHR11849">
    <property type="entry name" value="ETS"/>
    <property type="match status" value="1"/>
</dbReference>
<dbReference type="EMBL" id="LR899011">
    <property type="protein sequence ID" value="CAD7084430.1"/>
    <property type="molecule type" value="Genomic_DNA"/>
</dbReference>
<dbReference type="GO" id="GO:0005634">
    <property type="term" value="C:nucleus"/>
    <property type="evidence" value="ECO:0007669"/>
    <property type="project" value="UniProtKB-SubCell"/>
</dbReference>
<dbReference type="SUPFAM" id="SSF47769">
    <property type="entry name" value="SAM/Pointed domain"/>
    <property type="match status" value="1"/>
</dbReference>
<dbReference type="AlphaFoldDB" id="A0A7R8UPT6"/>
<dbReference type="GO" id="GO:0000981">
    <property type="term" value="F:DNA-binding transcription factor activity, RNA polymerase II-specific"/>
    <property type="evidence" value="ECO:0007669"/>
    <property type="project" value="TreeGrafter"/>
</dbReference>
<dbReference type="SMART" id="SM00413">
    <property type="entry name" value="ETS"/>
    <property type="match status" value="1"/>
</dbReference>
<evidence type="ECO:0000259" key="8">
    <source>
        <dbReference type="PROSITE" id="PS50061"/>
    </source>
</evidence>
<evidence type="ECO:0008006" key="12">
    <source>
        <dbReference type="Google" id="ProtNLM"/>
    </source>
</evidence>
<sequence>MAFESLSMKMETPDLPDSLSEDIMQKFESGNDLEMMSNNEIFSQHNMFMGDHDEESEPDDVIIVHMDIREPLKKLRTLLEQKIGVDLKKYEFWLQDAQMLEPQKNLVDQCVKGEGLVQINAQIQTIGERINIVDVLKPTEAALAALEMNKDSDGRFETDNDDTATGYDESTNSKAESVESESDKDDHVINWVLDNKFKKDQARLKIPDDPVEWTSAQVKHWLQWAVRQFNLTQIKLNDWNITGEELCSMTLDEFQKKVPNDPGNVFWTHLELLRKYKFVAIIQKFVEGDENKLNAMAKAILKKNPRAIRKPNQTFKPEVTVGTFNGHESVGNRTGNNGQIQLWQFLLDILTDREHKSIIQWQGSEGEFKLTDPERVAQLWGIRKNKPAMNYEKLSRALRYYYDGDMISKVHGKRFVYKFVCDLKQLIGYDAQELASLVNECEPNPHYDNYFAS</sequence>
<dbReference type="SUPFAM" id="SSF46785">
    <property type="entry name" value="Winged helix' DNA-binding domain"/>
    <property type="match status" value="1"/>
</dbReference>
<dbReference type="CDD" id="cd08534">
    <property type="entry name" value="SAM_PNT-GABP-alpha"/>
    <property type="match status" value="1"/>
</dbReference>